<evidence type="ECO:0008006" key="6">
    <source>
        <dbReference type="Google" id="ProtNLM"/>
    </source>
</evidence>
<keyword evidence="5" id="KW-1185">Reference proteome</keyword>
<comment type="caution">
    <text evidence="4">The sequence shown here is derived from an EMBL/GenBank/DDBJ whole genome shotgun (WGS) entry which is preliminary data.</text>
</comment>
<evidence type="ECO:0000313" key="4">
    <source>
        <dbReference type="EMBL" id="KAK4726647.1"/>
    </source>
</evidence>
<dbReference type="Proteomes" id="UP001311915">
    <property type="component" value="Unassembled WGS sequence"/>
</dbReference>
<feature type="signal peptide" evidence="3">
    <location>
        <begin position="1"/>
        <end position="24"/>
    </location>
</feature>
<feature type="region of interest" description="Disordered" evidence="1">
    <location>
        <begin position="47"/>
        <end position="78"/>
    </location>
</feature>
<evidence type="ECO:0000256" key="2">
    <source>
        <dbReference type="SAM" id="Phobius"/>
    </source>
</evidence>
<keyword evidence="3" id="KW-0732">Signal</keyword>
<accession>A0AAV9LN06</accession>
<evidence type="ECO:0000313" key="5">
    <source>
        <dbReference type="Proteomes" id="UP001311915"/>
    </source>
</evidence>
<protein>
    <recommendedName>
        <fullName evidence="6">Transmembrane protein</fullName>
    </recommendedName>
</protein>
<gene>
    <name evidence="4" type="ORF">R3W88_031564</name>
</gene>
<feature type="chain" id="PRO_5043631245" description="Transmembrane protein" evidence="3">
    <location>
        <begin position="25"/>
        <end position="115"/>
    </location>
</feature>
<name>A0AAV9LN06_9SOLN</name>
<keyword evidence="2" id="KW-0812">Transmembrane</keyword>
<organism evidence="4 5">
    <name type="scientific">Solanum pinnatisectum</name>
    <name type="common">tansyleaf nightshade</name>
    <dbReference type="NCBI Taxonomy" id="50273"/>
    <lineage>
        <taxon>Eukaryota</taxon>
        <taxon>Viridiplantae</taxon>
        <taxon>Streptophyta</taxon>
        <taxon>Embryophyta</taxon>
        <taxon>Tracheophyta</taxon>
        <taxon>Spermatophyta</taxon>
        <taxon>Magnoliopsida</taxon>
        <taxon>eudicotyledons</taxon>
        <taxon>Gunneridae</taxon>
        <taxon>Pentapetalae</taxon>
        <taxon>asterids</taxon>
        <taxon>lamiids</taxon>
        <taxon>Solanales</taxon>
        <taxon>Solanaceae</taxon>
        <taxon>Solanoideae</taxon>
        <taxon>Solaneae</taxon>
        <taxon>Solanum</taxon>
    </lineage>
</organism>
<sequence>MKITIGFLPCFIILLCVLASTSLASKNSHDSRNRGIHILKHVSRVLQERENKGASARRGGKGQKGRGPNGGSNNLHHVRPYKSSALSLKQPFIFTSAVDAIFRFSLLLVLLFVFP</sequence>
<reference evidence="4 5" key="1">
    <citation type="submission" date="2023-10" db="EMBL/GenBank/DDBJ databases">
        <title>Genome-Wide Identification Analysis in wild type Solanum Pinnatisectum Reveals Some Genes Defensing Phytophthora Infestans.</title>
        <authorList>
            <person name="Sun C."/>
        </authorList>
    </citation>
    <scope>NUCLEOTIDE SEQUENCE [LARGE SCALE GENOMIC DNA]</scope>
    <source>
        <strain evidence="4">LQN</strain>
        <tissue evidence="4">Leaf</tissue>
    </source>
</reference>
<dbReference type="EMBL" id="JAWPEI010000005">
    <property type="protein sequence ID" value="KAK4726647.1"/>
    <property type="molecule type" value="Genomic_DNA"/>
</dbReference>
<evidence type="ECO:0000256" key="1">
    <source>
        <dbReference type="SAM" id="MobiDB-lite"/>
    </source>
</evidence>
<keyword evidence="2" id="KW-1133">Transmembrane helix</keyword>
<evidence type="ECO:0000256" key="3">
    <source>
        <dbReference type="SAM" id="SignalP"/>
    </source>
</evidence>
<dbReference type="AlphaFoldDB" id="A0AAV9LN06"/>
<keyword evidence="2" id="KW-0472">Membrane</keyword>
<proteinExistence type="predicted"/>
<feature type="transmembrane region" description="Helical" evidence="2">
    <location>
        <begin position="92"/>
        <end position="114"/>
    </location>
</feature>